<dbReference type="SUPFAM" id="SSF143120">
    <property type="entry name" value="YefM-like"/>
    <property type="match status" value="1"/>
</dbReference>
<comment type="function">
    <text evidence="2">Antitoxin component of a type II toxin-antitoxin (TA) system.</text>
</comment>
<name>A0A2U2DMM1_9HYPH</name>
<proteinExistence type="inferred from homology"/>
<organism evidence="3 4">
    <name type="scientific">Metarhizobium album</name>
    <dbReference type="NCBI Taxonomy" id="2182425"/>
    <lineage>
        <taxon>Bacteria</taxon>
        <taxon>Pseudomonadati</taxon>
        <taxon>Pseudomonadota</taxon>
        <taxon>Alphaproteobacteria</taxon>
        <taxon>Hyphomicrobiales</taxon>
        <taxon>Rhizobiaceae</taxon>
        <taxon>Metarhizobium</taxon>
    </lineage>
</organism>
<sequence length="75" mass="8165">MREIQLKDVKARLSSIVDEAMQGVGTIVTRHGRKEAVIISFSEYERLAKVPSFGWLLAHSPLGEDDEAPGKDGGA</sequence>
<dbReference type="NCBIfam" id="TIGR01552">
    <property type="entry name" value="phd_fam"/>
    <property type="match status" value="1"/>
</dbReference>
<dbReference type="Gene3D" id="3.40.1620.10">
    <property type="entry name" value="YefM-like domain"/>
    <property type="match status" value="1"/>
</dbReference>
<evidence type="ECO:0000256" key="1">
    <source>
        <dbReference type="ARBA" id="ARBA00009981"/>
    </source>
</evidence>
<dbReference type="OrthoDB" id="517402at2"/>
<dbReference type="RefSeq" id="WP_109460170.1">
    <property type="nucleotide sequence ID" value="NZ_QFBC01000010.1"/>
</dbReference>
<comment type="similarity">
    <text evidence="1 2">Belongs to the phD/YefM antitoxin family.</text>
</comment>
<dbReference type="EMBL" id="QFBC01000010">
    <property type="protein sequence ID" value="PWE54541.1"/>
    <property type="molecule type" value="Genomic_DNA"/>
</dbReference>
<dbReference type="InterPro" id="IPR006442">
    <property type="entry name" value="Antitoxin_Phd/YefM"/>
</dbReference>
<protein>
    <recommendedName>
        <fullName evidence="2">Antitoxin</fullName>
    </recommendedName>
</protein>
<evidence type="ECO:0000313" key="3">
    <source>
        <dbReference type="EMBL" id="PWE54541.1"/>
    </source>
</evidence>
<accession>A0A2U2DMM1</accession>
<dbReference type="AlphaFoldDB" id="A0A2U2DMM1"/>
<dbReference type="Proteomes" id="UP000245252">
    <property type="component" value="Unassembled WGS sequence"/>
</dbReference>
<gene>
    <name evidence="3" type="ORF">DEM27_20820</name>
</gene>
<dbReference type="InterPro" id="IPR036165">
    <property type="entry name" value="YefM-like_sf"/>
</dbReference>
<dbReference type="Pfam" id="PF02604">
    <property type="entry name" value="PhdYeFM_antitox"/>
    <property type="match status" value="1"/>
</dbReference>
<comment type="caution">
    <text evidence="3">The sequence shown here is derived from an EMBL/GenBank/DDBJ whole genome shotgun (WGS) entry which is preliminary data.</text>
</comment>
<evidence type="ECO:0000256" key="2">
    <source>
        <dbReference type="RuleBase" id="RU362080"/>
    </source>
</evidence>
<keyword evidence="4" id="KW-1185">Reference proteome</keyword>
<reference evidence="3 4" key="1">
    <citation type="submission" date="2018-05" db="EMBL/GenBank/DDBJ databases">
        <title>The draft genome of strain NS-104.</title>
        <authorList>
            <person name="Hang P."/>
            <person name="Jiang J."/>
        </authorList>
    </citation>
    <scope>NUCLEOTIDE SEQUENCE [LARGE SCALE GENOMIC DNA]</scope>
    <source>
        <strain evidence="3 4">NS-104</strain>
    </source>
</reference>
<evidence type="ECO:0000313" key="4">
    <source>
        <dbReference type="Proteomes" id="UP000245252"/>
    </source>
</evidence>